<evidence type="ECO:0000256" key="2">
    <source>
        <dbReference type="ARBA" id="ARBA00022617"/>
    </source>
</evidence>
<evidence type="ECO:0000256" key="7">
    <source>
        <dbReference type="SAM" id="Phobius"/>
    </source>
</evidence>
<dbReference type="GO" id="GO:0046872">
    <property type="term" value="F:metal ion binding"/>
    <property type="evidence" value="ECO:0007669"/>
    <property type="project" value="UniProtKB-KW"/>
</dbReference>
<evidence type="ECO:0000256" key="5">
    <source>
        <dbReference type="ARBA" id="ARBA00023004"/>
    </source>
</evidence>
<dbReference type="Pfam" id="PF13442">
    <property type="entry name" value="Cytochrome_CBB3"/>
    <property type="match status" value="1"/>
</dbReference>
<dbReference type="InterPro" id="IPR009056">
    <property type="entry name" value="Cyt_c-like_dom"/>
</dbReference>
<gene>
    <name evidence="10" type="ORF">JGI4_01450</name>
    <name evidence="9" type="ORF">JGI8_01271</name>
</gene>
<feature type="transmembrane region" description="Helical" evidence="7">
    <location>
        <begin position="241"/>
        <end position="262"/>
    </location>
</feature>
<keyword evidence="5 6" id="KW-0408">Iron</keyword>
<dbReference type="InterPro" id="IPR036909">
    <property type="entry name" value="Cyt_c-like_dom_sf"/>
</dbReference>
<accession>A0A0S4N5Q0</accession>
<dbReference type="PROSITE" id="PS51257">
    <property type="entry name" value="PROKAR_LIPOPROTEIN"/>
    <property type="match status" value="1"/>
</dbReference>
<dbReference type="PANTHER" id="PTHR39425:SF1">
    <property type="entry name" value="CYTOCHROME C7-LIKE DOMAIN-CONTAINING PROTEIN"/>
    <property type="match status" value="1"/>
</dbReference>
<reference evidence="10 11" key="1">
    <citation type="submission" date="2015-11" db="EMBL/GenBank/DDBJ databases">
        <authorList>
            <person name="Zhang Y."/>
            <person name="Guo Z."/>
        </authorList>
    </citation>
    <scope>NUCLEOTIDE SEQUENCE [LARGE SCALE GENOMIC DNA]</scope>
    <source>
        <strain evidence="10">JGI-4</strain>
    </source>
</reference>
<dbReference type="InterPro" id="IPR036280">
    <property type="entry name" value="Multihaem_cyt_sf"/>
</dbReference>
<keyword evidence="4" id="KW-0249">Electron transport</keyword>
<dbReference type="AlphaFoldDB" id="A0A0P1MSJ3"/>
<accession>A0A0P1MSJ3</accession>
<accession>A0A0P1LWQ0</accession>
<keyword evidence="3 6" id="KW-0479">Metal-binding</keyword>
<evidence type="ECO:0000259" key="8">
    <source>
        <dbReference type="PROSITE" id="PS51007"/>
    </source>
</evidence>
<dbReference type="EMBL" id="FAOP01000006">
    <property type="protein sequence ID" value="CUU06288.1"/>
    <property type="molecule type" value="Genomic_DNA"/>
</dbReference>
<keyword evidence="7" id="KW-1133">Transmembrane helix</keyword>
<dbReference type="RefSeq" id="WP_075447028.1">
    <property type="nucleotide sequence ID" value="NZ_CZVI01000017.1"/>
</dbReference>
<dbReference type="GO" id="GO:0020037">
    <property type="term" value="F:heme binding"/>
    <property type="evidence" value="ECO:0007669"/>
    <property type="project" value="InterPro"/>
</dbReference>
<dbReference type="EMBL" id="CZVI01000017">
    <property type="protein sequence ID" value="CUS89075.1"/>
    <property type="molecule type" value="Genomic_DNA"/>
</dbReference>
<feature type="transmembrane region" description="Helical" evidence="7">
    <location>
        <begin position="217"/>
        <end position="234"/>
    </location>
</feature>
<dbReference type="Proteomes" id="UP000182200">
    <property type="component" value="Unassembled WGS sequence"/>
</dbReference>
<organism evidence="10 11">
    <name type="scientific">Candidatus Kryptonium thompsonii</name>
    <dbReference type="NCBI Taxonomy" id="1633631"/>
    <lineage>
        <taxon>Bacteria</taxon>
        <taxon>Pseudomonadati</taxon>
        <taxon>Candidatus Kryptoniota</taxon>
        <taxon>Candidatus Kryptonium</taxon>
    </lineage>
</organism>
<accession>A0A0N7MT27</accession>
<protein>
    <submittedName>
        <fullName evidence="9">Class III cytochrome C family protein</fullName>
    </submittedName>
    <submittedName>
        <fullName evidence="10">Cytochrome c, mono-and diheme variants</fullName>
    </submittedName>
</protein>
<dbReference type="GO" id="GO:0009055">
    <property type="term" value="F:electron transfer activity"/>
    <property type="evidence" value="ECO:0007669"/>
    <property type="project" value="InterPro"/>
</dbReference>
<reference evidence="9 12" key="2">
    <citation type="submission" date="2015-11" db="EMBL/GenBank/DDBJ databases">
        <authorList>
            <person name="Varghese N."/>
        </authorList>
    </citation>
    <scope>NUCLEOTIDE SEQUENCE [LARGE SCALE GENOMIC DNA]</scope>
    <source>
        <strain evidence="9 12">JGI-8</strain>
    </source>
</reference>
<dbReference type="Pfam" id="PF02085">
    <property type="entry name" value="Cytochrom_CIII"/>
    <property type="match status" value="1"/>
</dbReference>
<dbReference type="Pfam" id="PF14522">
    <property type="entry name" value="Cytochrome_C7"/>
    <property type="match status" value="1"/>
</dbReference>
<evidence type="ECO:0000256" key="4">
    <source>
        <dbReference type="ARBA" id="ARBA00022982"/>
    </source>
</evidence>
<dbReference type="Gene3D" id="3.90.10.10">
    <property type="entry name" value="Cytochrome C3"/>
    <property type="match status" value="2"/>
</dbReference>
<dbReference type="SUPFAM" id="SSF46626">
    <property type="entry name" value="Cytochrome c"/>
    <property type="match status" value="1"/>
</dbReference>
<feature type="domain" description="Cytochrome c" evidence="8">
    <location>
        <begin position="94"/>
        <end position="182"/>
    </location>
</feature>
<name>A0A0P1MSJ3_9BACT</name>
<keyword evidence="7" id="KW-0472">Membrane</keyword>
<dbReference type="SUPFAM" id="SSF48695">
    <property type="entry name" value="Multiheme cytochromes"/>
    <property type="match status" value="1"/>
</dbReference>
<sequence length="433" mass="48943">MNAKFKITFLILALFLISCKDSKKPNFEYAPDMAHYLPYPSYSENPKLPLGRSALTPVEGTVPRGHKPFPYPNDIDGFERAGRELKNPFASTQSVLAEGKRLYDIYCSVCHGEAGRGDGPVTKSEQFPKLTTMDLTSEVVKNLSEGQIYFVITHGFGLMNSYGGVLTPEERWEIVSYVRYLQNLSESQPVQRDTLSKPKISASLDFYPRGKVGNRDMIIIAIAFLLVTAVITLLRKNYLALIFLTLIPVVIYLGVQFFNFLASFGRQEGYQPEQPIIFSHKVHAGEYKINCLYCHFAAEKGPVAGVPSVETCMNCHKFITEGKNTGEVEIKKVFEAFSNSEPIRWTKVNFLPAHVRFSHAQHVKVGKIDCQRCHGPVEQMDVMKQFYSLSMGWCIDCHRKASIDLSNRYYGIKANQKITVVDVNKLDCQTCHY</sequence>
<dbReference type="InterPro" id="IPR020942">
    <property type="entry name" value="Cyt_c_III_dom"/>
</dbReference>
<evidence type="ECO:0000313" key="10">
    <source>
        <dbReference type="EMBL" id="CUU06288.1"/>
    </source>
</evidence>
<keyword evidence="7" id="KW-0812">Transmembrane</keyword>
<evidence type="ECO:0000256" key="3">
    <source>
        <dbReference type="ARBA" id="ARBA00022723"/>
    </source>
</evidence>
<dbReference type="InterPro" id="IPR029467">
    <property type="entry name" value="Cyt_c7-like"/>
</dbReference>
<keyword evidence="1" id="KW-0813">Transport</keyword>
<dbReference type="Gene3D" id="1.10.760.10">
    <property type="entry name" value="Cytochrome c-like domain"/>
    <property type="match status" value="1"/>
</dbReference>
<dbReference type="Proteomes" id="UP000182011">
    <property type="component" value="Unassembled WGS sequence"/>
</dbReference>
<evidence type="ECO:0000313" key="11">
    <source>
        <dbReference type="Proteomes" id="UP000182011"/>
    </source>
</evidence>
<dbReference type="CDD" id="cd08168">
    <property type="entry name" value="Cytochrom_C3"/>
    <property type="match status" value="1"/>
</dbReference>
<evidence type="ECO:0000313" key="12">
    <source>
        <dbReference type="Proteomes" id="UP000182200"/>
    </source>
</evidence>
<evidence type="ECO:0000256" key="6">
    <source>
        <dbReference type="PROSITE-ProRule" id="PRU00433"/>
    </source>
</evidence>
<accession>A0A0P1N1G4</accession>
<dbReference type="PROSITE" id="PS51007">
    <property type="entry name" value="CYTC"/>
    <property type="match status" value="1"/>
</dbReference>
<keyword evidence="2 6" id="KW-0349">Heme</keyword>
<evidence type="ECO:0000256" key="1">
    <source>
        <dbReference type="ARBA" id="ARBA00022448"/>
    </source>
</evidence>
<dbReference type="STRING" id="1633631.GCA_001442925_01445"/>
<evidence type="ECO:0000313" key="9">
    <source>
        <dbReference type="EMBL" id="CUS89075.1"/>
    </source>
</evidence>
<keyword evidence="12" id="KW-1185">Reference proteome</keyword>
<dbReference type="PANTHER" id="PTHR39425">
    <property type="entry name" value="LIPOPROTEIN CYTOCHROME C"/>
    <property type="match status" value="1"/>
</dbReference>
<proteinExistence type="predicted"/>